<evidence type="ECO:0000313" key="8">
    <source>
        <dbReference type="EMBL" id="ADC35757.1"/>
    </source>
</evidence>
<evidence type="ECO:0000256" key="1">
    <source>
        <dbReference type="ARBA" id="ARBA00009369"/>
    </source>
</evidence>
<sequence length="285" mass="30768">MNRVETRRSRLLLAGLVLAHLVYISNQVDRGGSSLLQRWALAVFTPVQGAVAGALHGIASVWTSYADLRGVRRENRRLNERVGELEMQMQQRSQEAAEAHRLREVMGVRDVLPVRTVVAHVVARDGTPWYRTVTLDSGSEDGVRLDAPVLSATGVVGRVIARGPHAARVQLLLDPLSGAGARIERSRIAGVVSGQARTSSGAGGDLVMKYVPMLSDVVVGDVVVTSGLDRIFPSGLLLGRVRFVKTGAGLFKEILVTPSARFDTLEEVMVVTSPPPDDTVVERLK</sequence>
<dbReference type="InterPro" id="IPR055342">
    <property type="entry name" value="MreC_beta-barrel_core"/>
</dbReference>
<dbReference type="PANTHER" id="PTHR34138:SF1">
    <property type="entry name" value="CELL SHAPE-DETERMINING PROTEIN MREC"/>
    <property type="match status" value="1"/>
</dbReference>
<evidence type="ECO:0000256" key="2">
    <source>
        <dbReference type="ARBA" id="ARBA00013855"/>
    </source>
</evidence>
<dbReference type="GO" id="GO:0008360">
    <property type="term" value="P:regulation of cell shape"/>
    <property type="evidence" value="ECO:0007669"/>
    <property type="project" value="UniProtKB-KW"/>
</dbReference>
<proteinExistence type="inferred from homology"/>
<dbReference type="PANTHER" id="PTHR34138">
    <property type="entry name" value="CELL SHAPE-DETERMINING PROTEIN MREC"/>
    <property type="match status" value="1"/>
</dbReference>
<evidence type="ECO:0000256" key="3">
    <source>
        <dbReference type="ARBA" id="ARBA00022960"/>
    </source>
</evidence>
<comment type="similarity">
    <text evidence="1 5">Belongs to the MreC family.</text>
</comment>
<reference evidence="8" key="2">
    <citation type="journal article" date="2010" name="Appl. Environ. Microbiol.">
        <title>Comparative analysis of acidobacterial genomic fragments from terrestrial and aquatic metagenomic libraries, with emphasis on acidobacteria subdivision 6.</title>
        <authorList>
            <person name="Kielak A.M."/>
            <person name="van Veen J.A."/>
            <person name="Kowalchuk G.A."/>
        </authorList>
    </citation>
    <scope>NUCLEOTIDE SEQUENCE</scope>
</reference>
<dbReference type="Gene3D" id="2.40.10.340">
    <property type="entry name" value="Rod shape-determining protein MreC, domain 1"/>
    <property type="match status" value="1"/>
</dbReference>
<dbReference type="Pfam" id="PF04085">
    <property type="entry name" value="MreC"/>
    <property type="match status" value="1"/>
</dbReference>
<dbReference type="InterPro" id="IPR042177">
    <property type="entry name" value="Cell/Rod_1"/>
</dbReference>
<keyword evidence="6" id="KW-0175">Coiled coil</keyword>
<name>E3T613_9BACT</name>
<dbReference type="InterPro" id="IPR042175">
    <property type="entry name" value="Cell/Rod_MreC_2"/>
</dbReference>
<evidence type="ECO:0000256" key="6">
    <source>
        <dbReference type="SAM" id="Coils"/>
    </source>
</evidence>
<dbReference type="PIRSF" id="PIRSF038471">
    <property type="entry name" value="MreC"/>
    <property type="match status" value="1"/>
</dbReference>
<reference evidence="8" key="1">
    <citation type="submission" date="2009-12" db="EMBL/GenBank/DDBJ databases">
        <authorList>
            <person name="Kielak A."/>
            <person name="van Veen J.A."/>
            <person name="Kowalchuk G.A."/>
        </authorList>
    </citation>
    <scope>NUCLEOTIDE SEQUENCE</scope>
</reference>
<keyword evidence="3 5" id="KW-0133">Cell shape</keyword>
<dbReference type="GO" id="GO:0005886">
    <property type="term" value="C:plasma membrane"/>
    <property type="evidence" value="ECO:0007669"/>
    <property type="project" value="TreeGrafter"/>
</dbReference>
<evidence type="ECO:0000256" key="4">
    <source>
        <dbReference type="ARBA" id="ARBA00032089"/>
    </source>
</evidence>
<dbReference type="Gene3D" id="2.40.10.350">
    <property type="entry name" value="Rod shape-determining protein MreC, domain 2"/>
    <property type="match status" value="1"/>
</dbReference>
<dbReference type="NCBIfam" id="TIGR00219">
    <property type="entry name" value="mreC"/>
    <property type="match status" value="1"/>
</dbReference>
<protein>
    <recommendedName>
        <fullName evidence="2 5">Cell shape-determining protein MreC</fullName>
    </recommendedName>
    <alternativeName>
        <fullName evidence="4 5">Cell shape protein MreC</fullName>
    </alternativeName>
</protein>
<feature type="domain" description="Rod shape-determining protein MreC beta-barrel core" evidence="7">
    <location>
        <begin position="121"/>
        <end position="271"/>
    </location>
</feature>
<dbReference type="InterPro" id="IPR007221">
    <property type="entry name" value="MreC"/>
</dbReference>
<dbReference type="AlphaFoldDB" id="E3T613"/>
<dbReference type="EMBL" id="GU260698">
    <property type="protein sequence ID" value="ADC35757.1"/>
    <property type="molecule type" value="Genomic_DNA"/>
</dbReference>
<evidence type="ECO:0000256" key="5">
    <source>
        <dbReference type="PIRNR" id="PIRNR038471"/>
    </source>
</evidence>
<feature type="coiled-coil region" evidence="6">
    <location>
        <begin position="68"/>
        <end position="95"/>
    </location>
</feature>
<organism evidence="8">
    <name type="scientific">uncultured bacterium 293</name>
    <dbReference type="NCBI Taxonomy" id="698389"/>
    <lineage>
        <taxon>Bacteria</taxon>
        <taxon>environmental samples</taxon>
    </lineage>
</organism>
<accession>E3T613</accession>
<comment type="function">
    <text evidence="5">Involved in formation and maintenance of cell shape.</text>
</comment>
<evidence type="ECO:0000259" key="7">
    <source>
        <dbReference type="Pfam" id="PF04085"/>
    </source>
</evidence>